<keyword evidence="2" id="KW-1185">Reference proteome</keyword>
<gene>
    <name evidence="1" type="ORF">COEREDRAFT_12766</name>
</gene>
<dbReference type="EMBL" id="KZ303778">
    <property type="protein sequence ID" value="PIA12479.1"/>
    <property type="molecule type" value="Genomic_DNA"/>
</dbReference>
<protein>
    <submittedName>
        <fullName evidence="1">Uncharacterized protein</fullName>
    </submittedName>
</protein>
<sequence>MSPGGSGVRAVQLIKLMIHEIRTTEEKVLRETDVLRESGHEKINAGNTALLCIHSSEISYITPG</sequence>
<evidence type="ECO:0000313" key="1">
    <source>
        <dbReference type="EMBL" id="PIA12479.1"/>
    </source>
</evidence>
<reference evidence="1 2" key="1">
    <citation type="journal article" date="2015" name="Genome Biol. Evol.">
        <title>Phylogenomic analyses indicate that early fungi evolved digesting cell walls of algal ancestors of land plants.</title>
        <authorList>
            <person name="Chang Y."/>
            <person name="Wang S."/>
            <person name="Sekimoto S."/>
            <person name="Aerts A.L."/>
            <person name="Choi C."/>
            <person name="Clum A."/>
            <person name="LaButti K.M."/>
            <person name="Lindquist E.A."/>
            <person name="Yee Ngan C."/>
            <person name="Ohm R.A."/>
            <person name="Salamov A.A."/>
            <person name="Grigoriev I.V."/>
            <person name="Spatafora J.W."/>
            <person name="Berbee M.L."/>
        </authorList>
    </citation>
    <scope>NUCLEOTIDE SEQUENCE [LARGE SCALE GENOMIC DNA]</scope>
    <source>
        <strain evidence="1 2">NRRL 1564</strain>
    </source>
</reference>
<accession>A0A2G5B0D5</accession>
<evidence type="ECO:0000313" key="2">
    <source>
        <dbReference type="Proteomes" id="UP000242474"/>
    </source>
</evidence>
<proteinExistence type="predicted"/>
<name>A0A2G5B0D5_COERN</name>
<organism evidence="1 2">
    <name type="scientific">Coemansia reversa (strain ATCC 12441 / NRRL 1564)</name>
    <dbReference type="NCBI Taxonomy" id="763665"/>
    <lineage>
        <taxon>Eukaryota</taxon>
        <taxon>Fungi</taxon>
        <taxon>Fungi incertae sedis</taxon>
        <taxon>Zoopagomycota</taxon>
        <taxon>Kickxellomycotina</taxon>
        <taxon>Kickxellomycetes</taxon>
        <taxon>Kickxellales</taxon>
        <taxon>Kickxellaceae</taxon>
        <taxon>Coemansia</taxon>
    </lineage>
</organism>
<dbReference type="Proteomes" id="UP000242474">
    <property type="component" value="Unassembled WGS sequence"/>
</dbReference>
<dbReference type="AlphaFoldDB" id="A0A2G5B0D5"/>